<dbReference type="RefSeq" id="WP_304385298.1">
    <property type="nucleotide sequence ID" value="NZ_JAUPBL010000041.1"/>
</dbReference>
<evidence type="ECO:0000313" key="3">
    <source>
        <dbReference type="Proteomes" id="UP001175147"/>
    </source>
</evidence>
<evidence type="ECO:0000313" key="2">
    <source>
        <dbReference type="EMBL" id="MDO7021174.1"/>
    </source>
</evidence>
<evidence type="ECO:0000259" key="1">
    <source>
        <dbReference type="Pfam" id="PF03724"/>
    </source>
</evidence>
<accession>A0ABT8YZ63</accession>
<sequence length="137" mass="15971">MPKRFLYYIVLLIAFLLISCSHNSVSIVEEPYEIKKIKVYKLISMYTYANITISIDNGRVYGKSAINDYYANCKIDGDLISLDMIKTTRKTDTAEKRRIEGDYLSILQTAYSLKIDGDRLIIYTRFIDEPLIYEEIK</sequence>
<dbReference type="EMBL" id="JAUPBM010000151">
    <property type="protein sequence ID" value="MDO7021174.1"/>
    <property type="molecule type" value="Genomic_DNA"/>
</dbReference>
<dbReference type="InterPro" id="IPR005184">
    <property type="entry name" value="DUF306_Meta_HslJ"/>
</dbReference>
<dbReference type="Gene3D" id="2.40.128.270">
    <property type="match status" value="1"/>
</dbReference>
<dbReference type="InterPro" id="IPR038670">
    <property type="entry name" value="HslJ-like_sf"/>
</dbReference>
<comment type="caution">
    <text evidence="2">The sequence shown here is derived from an EMBL/GenBank/DDBJ whole genome shotgun (WGS) entry which is preliminary data.</text>
</comment>
<dbReference type="PROSITE" id="PS51257">
    <property type="entry name" value="PROKAR_LIPOPROTEIN"/>
    <property type="match status" value="1"/>
</dbReference>
<name>A0ABT8YZ63_9SPIR</name>
<dbReference type="Proteomes" id="UP001175147">
    <property type="component" value="Unassembled WGS sequence"/>
</dbReference>
<keyword evidence="3" id="KW-1185">Reference proteome</keyword>
<reference evidence="2" key="1">
    <citation type="submission" date="2023-07" db="EMBL/GenBank/DDBJ databases">
        <title>Mucosal microbiota of week-old chicken and adult hens.</title>
        <authorList>
            <person name="Volf J."/>
            <person name="Karasova D."/>
            <person name="Crhanova M."/>
            <person name="Faldynova M."/>
            <person name="Prikrylova H."/>
            <person name="Zeman M."/>
            <person name="Babak V."/>
            <person name="Rajova J."/>
            <person name="Rychlik I."/>
        </authorList>
    </citation>
    <scope>NUCLEOTIDE SEQUENCE</scope>
    <source>
        <strain evidence="2">ET902</strain>
    </source>
</reference>
<gene>
    <name evidence="2" type="ORF">Q5M86_10335</name>
</gene>
<organism evidence="2 3">
    <name type="scientific">Brachyspira innocens</name>
    <dbReference type="NCBI Taxonomy" id="13264"/>
    <lineage>
        <taxon>Bacteria</taxon>
        <taxon>Pseudomonadati</taxon>
        <taxon>Spirochaetota</taxon>
        <taxon>Spirochaetia</taxon>
        <taxon>Brachyspirales</taxon>
        <taxon>Brachyspiraceae</taxon>
        <taxon>Brachyspira</taxon>
    </lineage>
</organism>
<feature type="domain" description="DUF306" evidence="1">
    <location>
        <begin position="49"/>
        <end position="124"/>
    </location>
</feature>
<dbReference type="Pfam" id="PF03724">
    <property type="entry name" value="META"/>
    <property type="match status" value="1"/>
</dbReference>
<protein>
    <submittedName>
        <fullName evidence="2">META domain-containing protein</fullName>
    </submittedName>
</protein>
<proteinExistence type="predicted"/>